<dbReference type="SUPFAM" id="SSF81573">
    <property type="entry name" value="F1F0 ATP synthase subunit B, membrane domain"/>
    <property type="match status" value="1"/>
</dbReference>
<evidence type="ECO:0000256" key="13">
    <source>
        <dbReference type="ARBA" id="ARBA00025830"/>
    </source>
</evidence>
<evidence type="ECO:0000256" key="10">
    <source>
        <dbReference type="ARBA" id="ARBA00023136"/>
    </source>
</evidence>
<gene>
    <name evidence="14" type="primary">atpF</name>
    <name evidence="17" type="ORF">RN606_10560</name>
</gene>
<evidence type="ECO:0000313" key="18">
    <source>
        <dbReference type="Proteomes" id="UP001304125"/>
    </source>
</evidence>
<protein>
    <recommendedName>
        <fullName evidence="14">ATP synthase subunit b</fullName>
    </recommendedName>
    <alternativeName>
        <fullName evidence="14">ATP synthase F(0) sector subunit b</fullName>
    </alternativeName>
    <alternativeName>
        <fullName evidence="14">ATPase subunit I</fullName>
    </alternativeName>
    <alternativeName>
        <fullName evidence="14">F-type ATPase subunit b</fullName>
        <shortName evidence="14">F-ATPase subunit b</shortName>
    </alternativeName>
</protein>
<dbReference type="GO" id="GO:0046933">
    <property type="term" value="F:proton-transporting ATP synthase activity, rotational mechanism"/>
    <property type="evidence" value="ECO:0007669"/>
    <property type="project" value="UniProtKB-UniRule"/>
</dbReference>
<dbReference type="InterPro" id="IPR002146">
    <property type="entry name" value="ATP_synth_b/b'su_bac/chlpt"/>
</dbReference>
<dbReference type="HAMAP" id="MF_01398">
    <property type="entry name" value="ATP_synth_b_bprime"/>
    <property type="match status" value="1"/>
</dbReference>
<dbReference type="Pfam" id="PF00430">
    <property type="entry name" value="ATP-synt_B"/>
    <property type="match status" value="1"/>
</dbReference>
<dbReference type="Gene3D" id="1.20.5.620">
    <property type="entry name" value="F1F0 ATP synthase subunit B, membrane domain"/>
    <property type="match status" value="1"/>
</dbReference>
<feature type="transmembrane region" description="Helical" evidence="14">
    <location>
        <begin position="27"/>
        <end position="46"/>
    </location>
</feature>
<dbReference type="Proteomes" id="UP001304125">
    <property type="component" value="Chromosome"/>
</dbReference>
<comment type="subcellular location">
    <subcellularLocation>
        <location evidence="1 14">Cell membrane</location>
        <topology evidence="1 14">Single-pass membrane protein</topology>
    </subcellularLocation>
</comment>
<keyword evidence="5 14" id="KW-0138">CF(0)</keyword>
<keyword evidence="18" id="KW-1185">Reference proteome</keyword>
<comment type="function">
    <text evidence="12 14">F(1)F(0) ATP synthase produces ATP from ADP in the presence of a proton or sodium gradient. F-type ATPases consist of two structural domains, F(1) containing the extramembraneous catalytic core and F(0) containing the membrane proton channel, linked together by a central stalk and a peripheral stalk. During catalysis, ATP synthesis in the catalytic domain of F(1) is coupled via a rotary mechanism of the central stalk subunits to proton translocation.</text>
</comment>
<sequence>MTQQAIAILAAAGEENINPLIPAPFEIFWSLIPLAVVFFVFFRYVMPKLGAVLDERAALIEGGISKAEKAQAEAAAALEEYTAQLTEARAEAARIREDARAEAAQILAETRVKAGHEADRIVETANKQIEAERQQAIVSLRSDVGALATELASKIVGESLADDARQQRVIDAFLTDLEANVKAEG</sequence>
<evidence type="ECO:0000256" key="12">
    <source>
        <dbReference type="ARBA" id="ARBA00025198"/>
    </source>
</evidence>
<dbReference type="NCBIfam" id="TIGR01144">
    <property type="entry name" value="ATP_synt_b"/>
    <property type="match status" value="1"/>
</dbReference>
<evidence type="ECO:0000256" key="15">
    <source>
        <dbReference type="RuleBase" id="RU003848"/>
    </source>
</evidence>
<reference evidence="17 18" key="1">
    <citation type="submission" date="2023-09" db="EMBL/GenBank/DDBJ databases">
        <title>Demequina sp. a novel bacteria isolated from Capsicum annuum.</title>
        <authorList>
            <person name="Humaira Z."/>
            <person name="Lee J."/>
            <person name="Cho D."/>
        </authorList>
    </citation>
    <scope>NUCLEOTIDE SEQUENCE [LARGE SCALE GENOMIC DNA]</scope>
    <source>
        <strain evidence="17 18">OYTSA14</strain>
    </source>
</reference>
<evidence type="ECO:0000256" key="14">
    <source>
        <dbReference type="HAMAP-Rule" id="MF_01398"/>
    </source>
</evidence>
<dbReference type="EMBL" id="CP134879">
    <property type="protein sequence ID" value="WNM23799.1"/>
    <property type="molecule type" value="Genomic_DNA"/>
</dbReference>
<evidence type="ECO:0000256" key="4">
    <source>
        <dbReference type="ARBA" id="ARBA00022475"/>
    </source>
</evidence>
<dbReference type="InterPro" id="IPR005864">
    <property type="entry name" value="ATP_synth_F0_bsu_bac"/>
</dbReference>
<evidence type="ECO:0000256" key="8">
    <source>
        <dbReference type="ARBA" id="ARBA00022989"/>
    </source>
</evidence>
<feature type="coiled-coil region" evidence="16">
    <location>
        <begin position="64"/>
        <end position="105"/>
    </location>
</feature>
<keyword evidence="8 14" id="KW-1133">Transmembrane helix</keyword>
<dbReference type="GO" id="GO:0046961">
    <property type="term" value="F:proton-transporting ATPase activity, rotational mechanism"/>
    <property type="evidence" value="ECO:0007669"/>
    <property type="project" value="TreeGrafter"/>
</dbReference>
<proteinExistence type="inferred from homology"/>
<evidence type="ECO:0000256" key="7">
    <source>
        <dbReference type="ARBA" id="ARBA00022781"/>
    </source>
</evidence>
<dbReference type="PANTHER" id="PTHR33445">
    <property type="entry name" value="ATP SYNTHASE SUBUNIT B', CHLOROPLASTIC"/>
    <property type="match status" value="1"/>
</dbReference>
<keyword evidence="16" id="KW-0175">Coiled coil</keyword>
<keyword evidence="3 14" id="KW-0813">Transport</keyword>
<evidence type="ECO:0000313" key="17">
    <source>
        <dbReference type="EMBL" id="WNM23799.1"/>
    </source>
</evidence>
<keyword evidence="4 14" id="KW-1003">Cell membrane</keyword>
<evidence type="ECO:0000256" key="11">
    <source>
        <dbReference type="ARBA" id="ARBA00023310"/>
    </source>
</evidence>
<name>A0AA96F4W1_9MICO</name>
<comment type="function">
    <text evidence="14">Component of the F(0) channel, it forms part of the peripheral stalk, linking F(1) to F(0).</text>
</comment>
<dbReference type="GO" id="GO:0045259">
    <property type="term" value="C:proton-transporting ATP synthase complex"/>
    <property type="evidence" value="ECO:0007669"/>
    <property type="project" value="UniProtKB-KW"/>
</dbReference>
<accession>A0AA96F4W1</accession>
<keyword evidence="11 14" id="KW-0066">ATP synthesis</keyword>
<comment type="similarity">
    <text evidence="2 14 15">Belongs to the ATPase B chain family.</text>
</comment>
<evidence type="ECO:0000256" key="2">
    <source>
        <dbReference type="ARBA" id="ARBA00005513"/>
    </source>
</evidence>
<evidence type="ECO:0000256" key="16">
    <source>
        <dbReference type="SAM" id="Coils"/>
    </source>
</evidence>
<evidence type="ECO:0000256" key="3">
    <source>
        <dbReference type="ARBA" id="ARBA00022448"/>
    </source>
</evidence>
<dbReference type="InterPro" id="IPR028987">
    <property type="entry name" value="ATP_synth_B-like_membr_sf"/>
</dbReference>
<keyword evidence="6 14" id="KW-0812">Transmembrane</keyword>
<organism evidence="17 18">
    <name type="scientific">Demequina capsici</name>
    <dbReference type="NCBI Taxonomy" id="3075620"/>
    <lineage>
        <taxon>Bacteria</taxon>
        <taxon>Bacillati</taxon>
        <taxon>Actinomycetota</taxon>
        <taxon>Actinomycetes</taxon>
        <taxon>Micrococcales</taxon>
        <taxon>Demequinaceae</taxon>
        <taxon>Demequina</taxon>
    </lineage>
</organism>
<evidence type="ECO:0000256" key="5">
    <source>
        <dbReference type="ARBA" id="ARBA00022547"/>
    </source>
</evidence>
<keyword evidence="7 14" id="KW-0375">Hydrogen ion transport</keyword>
<dbReference type="PANTHER" id="PTHR33445:SF1">
    <property type="entry name" value="ATP SYNTHASE SUBUNIT B"/>
    <property type="match status" value="1"/>
</dbReference>
<keyword evidence="9 14" id="KW-0406">Ion transport</keyword>
<keyword evidence="10 14" id="KW-0472">Membrane</keyword>
<dbReference type="GO" id="GO:0005886">
    <property type="term" value="C:plasma membrane"/>
    <property type="evidence" value="ECO:0007669"/>
    <property type="project" value="UniProtKB-SubCell"/>
</dbReference>
<comment type="subunit">
    <text evidence="13 14">F-type ATPases have 2 components, F(1) - the catalytic core - and F(0) - the membrane proton channel. F(1) has five subunits: alpha(3), beta(3), gamma(1), delta(1), epsilon(1). F(0) has three main subunits: a(1), b(2) and c(10-14). The alpha and beta chains form an alternating ring which encloses part of the gamma chain. F(1) is attached to F(0) by a central stalk formed by the gamma and epsilon chains, while a peripheral stalk is formed by the delta and b chains.</text>
</comment>
<dbReference type="NCBIfam" id="NF004412">
    <property type="entry name" value="PRK05759.1-3"/>
    <property type="match status" value="1"/>
</dbReference>
<dbReference type="InterPro" id="IPR050059">
    <property type="entry name" value="ATP_synthase_B_chain"/>
</dbReference>
<evidence type="ECO:0000256" key="1">
    <source>
        <dbReference type="ARBA" id="ARBA00004162"/>
    </source>
</evidence>
<evidence type="ECO:0000256" key="6">
    <source>
        <dbReference type="ARBA" id="ARBA00022692"/>
    </source>
</evidence>
<dbReference type="CDD" id="cd06503">
    <property type="entry name" value="ATP-synt_Fo_b"/>
    <property type="match status" value="1"/>
</dbReference>
<dbReference type="AlphaFoldDB" id="A0AA96F4W1"/>
<evidence type="ECO:0000256" key="9">
    <source>
        <dbReference type="ARBA" id="ARBA00023065"/>
    </source>
</evidence>